<gene>
    <name evidence="2" type="ORF">MUN86_17470</name>
</gene>
<proteinExistence type="predicted"/>
<dbReference type="EMBL" id="CP095061">
    <property type="protein sequence ID" value="UOQ65325.1"/>
    <property type="molecule type" value="Genomic_DNA"/>
</dbReference>
<dbReference type="Proteomes" id="UP000830401">
    <property type="component" value="Chromosome"/>
</dbReference>
<evidence type="ECO:0000313" key="2">
    <source>
        <dbReference type="EMBL" id="UOQ65325.1"/>
    </source>
</evidence>
<evidence type="ECO:0000256" key="1">
    <source>
        <dbReference type="SAM" id="MobiDB-lite"/>
    </source>
</evidence>
<organism evidence="2 3">
    <name type="scientific">Hymenobacter volaticus</name>
    <dbReference type="NCBI Taxonomy" id="2932254"/>
    <lineage>
        <taxon>Bacteria</taxon>
        <taxon>Pseudomonadati</taxon>
        <taxon>Bacteroidota</taxon>
        <taxon>Cytophagia</taxon>
        <taxon>Cytophagales</taxon>
        <taxon>Hymenobacteraceae</taxon>
        <taxon>Hymenobacter</taxon>
    </lineage>
</organism>
<feature type="compositionally biased region" description="Basic and acidic residues" evidence="1">
    <location>
        <begin position="1"/>
        <end position="19"/>
    </location>
</feature>
<protein>
    <submittedName>
        <fullName evidence="2">Uncharacterized protein</fullName>
    </submittedName>
</protein>
<dbReference type="RefSeq" id="WP_245119331.1">
    <property type="nucleotide sequence ID" value="NZ_CP095061.1"/>
</dbReference>
<feature type="compositionally biased region" description="Basic and acidic residues" evidence="1">
    <location>
        <begin position="28"/>
        <end position="39"/>
    </location>
</feature>
<reference evidence="2" key="1">
    <citation type="submission" date="2022-04" db="EMBL/GenBank/DDBJ databases">
        <title>Hymenobacter sp. isolated from the air.</title>
        <authorList>
            <person name="Won M."/>
            <person name="Lee C.-M."/>
            <person name="Woen H.-Y."/>
            <person name="Kwon S.-W."/>
        </authorList>
    </citation>
    <scope>NUCLEOTIDE SEQUENCE</scope>
    <source>
        <strain evidence="2">5420S-77</strain>
    </source>
</reference>
<keyword evidence="3" id="KW-1185">Reference proteome</keyword>
<evidence type="ECO:0000313" key="3">
    <source>
        <dbReference type="Proteomes" id="UP000830401"/>
    </source>
</evidence>
<feature type="region of interest" description="Disordered" evidence="1">
    <location>
        <begin position="82"/>
        <end position="112"/>
    </location>
</feature>
<feature type="region of interest" description="Disordered" evidence="1">
    <location>
        <begin position="1"/>
        <end position="42"/>
    </location>
</feature>
<feature type="compositionally biased region" description="Low complexity" evidence="1">
    <location>
        <begin position="86"/>
        <end position="112"/>
    </location>
</feature>
<sequence length="137" mass="14755">MDRMSESMMVKEQKRDEQPRNPQGALHHAGDDGHAHGDHPGYVMKTSLYTRANSHPVLKNTLMAAATAAATWWLLGKRNTNKVKATSTRTDSSTTTDSVGTSASPISSTTPSIEDHGIVATHHETVPLTVSNITIVP</sequence>
<name>A0ABY4G379_9BACT</name>
<accession>A0ABY4G379</accession>